<dbReference type="HOGENOM" id="CLU_000315_17_8_1"/>
<dbReference type="InterPro" id="IPR038718">
    <property type="entry name" value="SNF2-like_sf"/>
</dbReference>
<dbReference type="InterPro" id="IPR050496">
    <property type="entry name" value="SNF2_RAD54_helicase_repair"/>
</dbReference>
<dbReference type="GO" id="GO:0005524">
    <property type="term" value="F:ATP binding"/>
    <property type="evidence" value="ECO:0007669"/>
    <property type="project" value="InterPro"/>
</dbReference>
<dbReference type="PROSITE" id="PS51192">
    <property type="entry name" value="HELICASE_ATP_BIND_1"/>
    <property type="match status" value="1"/>
</dbReference>
<dbReference type="InterPro" id="IPR014001">
    <property type="entry name" value="Helicase_ATP-bd"/>
</dbReference>
<sequence length="703" mass="81225">MDYNAEEYEKTLVEKYLEKAANSRMNEIEEKAKRYKDSGDLEKMNLCEEELEQIKRSLVAEKQALTCRESKQESLEAKEVFDFEWKGCSDDSDIKLFEEKCKNAIEVFCKKHGLSNDVFDKYIQKHSEEHEGFAVPSFLWESLFVYQQEGVKWMLNLYKAKKGGILADDMGLGKTFQLIVFLTALFRNEAAGKALIVCPATIVLQWVSEWKKFYPFMRIFTGGVDSEKNGVHVMSYEKFKMIAGSEECDVLVLDEGHRIKNKNAQVSLAAKRMKSVCRLILSGTPIQNNLRELWSMFDFVNPGLLGSHSAFNEEFEEVISKGGYKNASNIQVERAYKHSLMLRSLIEPYILRRTKAQVSHRLPSKQDKIVFCSLTSLQTDLYKKVLRSKHIMNVLTGKANLLSGITLLRKVCNHPRLLFTDDNTRHDGMHDQDPSKHKIEQFELDYDYQDESLDVNACNGKSNGYALVESACKMKILMDFLKKWKKSGNKVLIFSQTIRMLDIIEKCIDGYMYMRMDGSTSTQDRRSLVEQFNNDENVFIFLLTTRVGGLGLNLTGASRVVIYDPDWNPSTDTQAKERAWRYGQKKDVEIYRFVCKDTIEEKVYQKQIFKDMLGKKVLSDPRLSRFFNKSCIDDLFSFDGTDEVVEIKAHEEHGEEGEEEGVLKGVRDKDEELFLRMKVLNSKSVLSGSEMLEYIRLREEAMR</sequence>
<dbReference type="CDD" id="cd18793">
    <property type="entry name" value="SF2_C_SNF"/>
    <property type="match status" value="1"/>
</dbReference>
<dbReference type="AlphaFoldDB" id="A0A0B2UKI2"/>
<dbReference type="GO" id="GO:0005634">
    <property type="term" value="C:nucleus"/>
    <property type="evidence" value="ECO:0007669"/>
    <property type="project" value="TreeGrafter"/>
</dbReference>
<dbReference type="PROSITE" id="PS51194">
    <property type="entry name" value="HELICASE_CTER"/>
    <property type="match status" value="1"/>
</dbReference>
<comment type="caution">
    <text evidence="7">The sequence shown here is derived from an EMBL/GenBank/DDBJ whole genome shotgun (WGS) entry which is preliminary data.</text>
</comment>
<dbReference type="RefSeq" id="XP_014563890.1">
    <property type="nucleotide sequence ID" value="XM_014708404.1"/>
</dbReference>
<keyword evidence="4" id="KW-0175">Coiled coil</keyword>
<keyword evidence="2" id="KW-0378">Hydrolase</keyword>
<dbReference type="SUPFAM" id="SSF52540">
    <property type="entry name" value="P-loop containing nucleoside triphosphate hydrolases"/>
    <property type="match status" value="2"/>
</dbReference>
<dbReference type="InterPro" id="IPR049730">
    <property type="entry name" value="SNF2/RAD54-like_C"/>
</dbReference>
<dbReference type="SMART" id="SM00490">
    <property type="entry name" value="HELICc"/>
    <property type="match status" value="1"/>
</dbReference>
<evidence type="ECO:0000256" key="2">
    <source>
        <dbReference type="ARBA" id="ARBA00022801"/>
    </source>
</evidence>
<keyword evidence="8" id="KW-1185">Reference proteome</keyword>
<evidence type="ECO:0000256" key="1">
    <source>
        <dbReference type="ARBA" id="ARBA00022741"/>
    </source>
</evidence>
<keyword evidence="7" id="KW-0347">Helicase</keyword>
<evidence type="ECO:0000259" key="5">
    <source>
        <dbReference type="PROSITE" id="PS51192"/>
    </source>
</evidence>
<dbReference type="Proteomes" id="UP000031056">
    <property type="component" value="Unassembled WGS sequence"/>
</dbReference>
<accession>A0A0B2UKI2</accession>
<dbReference type="Gene3D" id="3.40.50.300">
    <property type="entry name" value="P-loop containing nucleotide triphosphate hydrolases"/>
    <property type="match status" value="1"/>
</dbReference>
<dbReference type="SMART" id="SM00487">
    <property type="entry name" value="DEXDc"/>
    <property type="match status" value="1"/>
</dbReference>
<dbReference type="PANTHER" id="PTHR45629:SF7">
    <property type="entry name" value="DNA EXCISION REPAIR PROTEIN ERCC-6-RELATED"/>
    <property type="match status" value="1"/>
</dbReference>
<dbReference type="EMBL" id="JOKQ01000004">
    <property type="protein sequence ID" value="KHN69848.1"/>
    <property type="molecule type" value="Genomic_DNA"/>
</dbReference>
<dbReference type="GO" id="GO:0016787">
    <property type="term" value="F:hydrolase activity"/>
    <property type="evidence" value="ECO:0007669"/>
    <property type="project" value="UniProtKB-KW"/>
</dbReference>
<dbReference type="InterPro" id="IPR027417">
    <property type="entry name" value="P-loop_NTPase"/>
</dbReference>
<dbReference type="FunCoup" id="A0A0B2UKI2">
    <property type="interactions" value="80"/>
</dbReference>
<dbReference type="Pfam" id="PF00271">
    <property type="entry name" value="Helicase_C"/>
    <property type="match status" value="1"/>
</dbReference>
<dbReference type="Gene3D" id="3.40.50.10810">
    <property type="entry name" value="Tandem AAA-ATPase domain"/>
    <property type="match status" value="1"/>
</dbReference>
<dbReference type="InterPro" id="IPR001650">
    <property type="entry name" value="Helicase_C-like"/>
</dbReference>
<feature type="domain" description="Helicase ATP-binding" evidence="5">
    <location>
        <begin position="155"/>
        <end position="303"/>
    </location>
</feature>
<evidence type="ECO:0000256" key="4">
    <source>
        <dbReference type="SAM" id="Coils"/>
    </source>
</evidence>
<dbReference type="OrthoDB" id="413460at2759"/>
<evidence type="ECO:0000256" key="3">
    <source>
        <dbReference type="ARBA" id="ARBA00022840"/>
    </source>
</evidence>
<feature type="domain" description="Helicase C-terminal" evidence="6">
    <location>
        <begin position="476"/>
        <end position="630"/>
    </location>
</feature>
<evidence type="ECO:0000313" key="8">
    <source>
        <dbReference type="Proteomes" id="UP000031056"/>
    </source>
</evidence>
<dbReference type="VEuPathDB" id="MicrosporidiaDB:M896_040410"/>
<gene>
    <name evidence="7" type="ORF">M896_040410</name>
</gene>
<feature type="coiled-coil region" evidence="4">
    <location>
        <begin position="18"/>
        <end position="64"/>
    </location>
</feature>
<protein>
    <submittedName>
        <fullName evidence="7">Superfamily II DNA/RNA helicase</fullName>
    </submittedName>
</protein>
<dbReference type="GO" id="GO:0004386">
    <property type="term" value="F:helicase activity"/>
    <property type="evidence" value="ECO:0007669"/>
    <property type="project" value="UniProtKB-KW"/>
</dbReference>
<dbReference type="InterPro" id="IPR000330">
    <property type="entry name" value="SNF2_N"/>
</dbReference>
<organism evidence="7 8">
    <name type="scientific">Ordospora colligata OC4</name>
    <dbReference type="NCBI Taxonomy" id="1354746"/>
    <lineage>
        <taxon>Eukaryota</taxon>
        <taxon>Fungi</taxon>
        <taxon>Fungi incertae sedis</taxon>
        <taxon>Microsporidia</taxon>
        <taxon>Ordosporidae</taxon>
        <taxon>Ordospora</taxon>
    </lineage>
</organism>
<keyword evidence="1" id="KW-0547">Nucleotide-binding</keyword>
<dbReference type="InParanoid" id="A0A0B2UKI2"/>
<proteinExistence type="predicted"/>
<dbReference type="GO" id="GO:0008094">
    <property type="term" value="F:ATP-dependent activity, acting on DNA"/>
    <property type="evidence" value="ECO:0007669"/>
    <property type="project" value="TreeGrafter"/>
</dbReference>
<keyword evidence="3" id="KW-0067">ATP-binding</keyword>
<evidence type="ECO:0000259" key="6">
    <source>
        <dbReference type="PROSITE" id="PS51194"/>
    </source>
</evidence>
<dbReference type="STRING" id="1354746.A0A0B2UKI2"/>
<reference evidence="7 8" key="1">
    <citation type="journal article" date="2014" name="MBio">
        <title>The Ordospora colligata genome; evolution of extreme reduction in microsporidia and host-to-parasite horizontal gene transfer.</title>
        <authorList>
            <person name="Pombert J.-F."/>
            <person name="Haag K.L."/>
            <person name="Beidas S."/>
            <person name="Ebert D."/>
            <person name="Keeling P.J."/>
        </authorList>
    </citation>
    <scope>NUCLEOTIDE SEQUENCE [LARGE SCALE GENOMIC DNA]</scope>
    <source>
        <strain evidence="7 8">OC4</strain>
    </source>
</reference>
<name>A0A0B2UKI2_9MICR</name>
<dbReference type="PANTHER" id="PTHR45629">
    <property type="entry name" value="SNF2/RAD54 FAMILY MEMBER"/>
    <property type="match status" value="1"/>
</dbReference>
<dbReference type="Pfam" id="PF00176">
    <property type="entry name" value="SNF2-rel_dom"/>
    <property type="match status" value="1"/>
</dbReference>
<dbReference type="GeneID" id="26261480"/>
<evidence type="ECO:0000313" key="7">
    <source>
        <dbReference type="EMBL" id="KHN69848.1"/>
    </source>
</evidence>
<dbReference type="GO" id="GO:0006283">
    <property type="term" value="P:transcription-coupled nucleotide-excision repair"/>
    <property type="evidence" value="ECO:0007669"/>
    <property type="project" value="TreeGrafter"/>
</dbReference>